<dbReference type="EMBL" id="ML000739">
    <property type="protein sequence ID" value="RKO83877.1"/>
    <property type="molecule type" value="Genomic_DNA"/>
</dbReference>
<reference evidence="3" key="1">
    <citation type="journal article" date="2018" name="Nat. Microbiol.">
        <title>Leveraging single-cell genomics to expand the fungal tree of life.</title>
        <authorList>
            <person name="Ahrendt S.R."/>
            <person name="Quandt C.A."/>
            <person name="Ciobanu D."/>
            <person name="Clum A."/>
            <person name="Salamov A."/>
            <person name="Andreopoulos B."/>
            <person name="Cheng J.F."/>
            <person name="Woyke T."/>
            <person name="Pelin A."/>
            <person name="Henrissat B."/>
            <person name="Reynolds N.K."/>
            <person name="Benny G.L."/>
            <person name="Smith M.E."/>
            <person name="James T.Y."/>
            <person name="Grigoriev I.V."/>
        </authorList>
    </citation>
    <scope>NUCLEOTIDE SEQUENCE [LARGE SCALE GENOMIC DNA]</scope>
</reference>
<keyword evidence="3" id="KW-1185">Reference proteome</keyword>
<sequence>MSATPKMRISAPGRGPHDPGEELARRTRSWSAKRRAWVESLVVWSARVRNAWRIVRCGDFGEASGSVEDGSGLNGWWGVRWTHETGDGGSVGEGSAPSGVERRMYERVVRKHIRSVRQATRSTQWESSNAGAFNIGGTRSTGHSGIDVGLWDGVSGGVHGAGVPFAVATLAFRSRCGGRPGRANFVMLLGRSFSTFRFIIGKLDEPEGWRKCAT</sequence>
<feature type="compositionally biased region" description="Basic and acidic residues" evidence="1">
    <location>
        <begin position="15"/>
        <end position="25"/>
    </location>
</feature>
<accession>A0A4V1IPQ5</accession>
<gene>
    <name evidence="2" type="ORF">BDK51DRAFT_33272</name>
</gene>
<dbReference type="Proteomes" id="UP000269721">
    <property type="component" value="Unassembled WGS sequence"/>
</dbReference>
<organism evidence="2 3">
    <name type="scientific">Blyttiomyces helicus</name>
    <dbReference type="NCBI Taxonomy" id="388810"/>
    <lineage>
        <taxon>Eukaryota</taxon>
        <taxon>Fungi</taxon>
        <taxon>Fungi incertae sedis</taxon>
        <taxon>Chytridiomycota</taxon>
        <taxon>Chytridiomycota incertae sedis</taxon>
        <taxon>Chytridiomycetes</taxon>
        <taxon>Chytridiomycetes incertae sedis</taxon>
        <taxon>Blyttiomyces</taxon>
    </lineage>
</organism>
<dbReference type="AlphaFoldDB" id="A0A4V1IPQ5"/>
<proteinExistence type="predicted"/>
<evidence type="ECO:0000313" key="2">
    <source>
        <dbReference type="EMBL" id="RKO83877.1"/>
    </source>
</evidence>
<protein>
    <submittedName>
        <fullName evidence="2">Uncharacterized protein</fullName>
    </submittedName>
</protein>
<evidence type="ECO:0000313" key="3">
    <source>
        <dbReference type="Proteomes" id="UP000269721"/>
    </source>
</evidence>
<feature type="region of interest" description="Disordered" evidence="1">
    <location>
        <begin position="1"/>
        <end position="26"/>
    </location>
</feature>
<name>A0A4V1IPQ5_9FUNG</name>
<evidence type="ECO:0000256" key="1">
    <source>
        <dbReference type="SAM" id="MobiDB-lite"/>
    </source>
</evidence>